<name>A0A7J6RVC7_PEROL</name>
<accession>A0A7J6RVC7</accession>
<sequence length="100" mass="10769">MASSPPKTKENPESCWLLQYPRPRLSEEIVERYLRSTDDDVDDAAMVRQIKEISGDKVVCETAEGLVSYPLNKLLAPPLYGRVSDILSANSSTGGGGGGA</sequence>
<reference evidence="3 4" key="1">
    <citation type="submission" date="2020-04" db="EMBL/GenBank/DDBJ databases">
        <title>Perkinsus olseni comparative genomics.</title>
        <authorList>
            <person name="Bogema D.R."/>
        </authorList>
    </citation>
    <scope>NUCLEOTIDE SEQUENCE [LARGE SCALE GENOMIC DNA]</scope>
    <source>
        <strain evidence="1">ATCC PRA-205</strain>
        <strain evidence="2 3">ATCC PRA-207</strain>
    </source>
</reference>
<comment type="caution">
    <text evidence="1">The sequence shown here is derived from an EMBL/GenBank/DDBJ whole genome shotgun (WGS) entry which is preliminary data.</text>
</comment>
<evidence type="ECO:0000313" key="3">
    <source>
        <dbReference type="Proteomes" id="UP000553632"/>
    </source>
</evidence>
<evidence type="ECO:0000313" key="1">
    <source>
        <dbReference type="EMBL" id="KAF4724724.1"/>
    </source>
</evidence>
<evidence type="ECO:0000313" key="4">
    <source>
        <dbReference type="Proteomes" id="UP000574390"/>
    </source>
</evidence>
<dbReference type="AlphaFoldDB" id="A0A7J6RVC7"/>
<dbReference type="EMBL" id="JABANM010019297">
    <property type="protein sequence ID" value="KAF4724724.1"/>
    <property type="molecule type" value="Genomic_DNA"/>
</dbReference>
<proteinExistence type="predicted"/>
<keyword evidence="3" id="KW-1185">Reference proteome</keyword>
<dbReference type="EMBL" id="JABANO010015860">
    <property type="protein sequence ID" value="KAF4736164.1"/>
    <property type="molecule type" value="Genomic_DNA"/>
</dbReference>
<dbReference type="Proteomes" id="UP000553632">
    <property type="component" value="Unassembled WGS sequence"/>
</dbReference>
<evidence type="ECO:0000313" key="2">
    <source>
        <dbReference type="EMBL" id="KAF4736164.1"/>
    </source>
</evidence>
<protein>
    <submittedName>
        <fullName evidence="1">Uncharacterized protein</fullName>
    </submittedName>
</protein>
<gene>
    <name evidence="1" type="ORF">FOZ62_024823</name>
    <name evidence="2" type="ORF">FOZ63_011926</name>
</gene>
<organism evidence="1 4">
    <name type="scientific">Perkinsus olseni</name>
    <name type="common">Perkinsus atlanticus</name>
    <dbReference type="NCBI Taxonomy" id="32597"/>
    <lineage>
        <taxon>Eukaryota</taxon>
        <taxon>Sar</taxon>
        <taxon>Alveolata</taxon>
        <taxon>Perkinsozoa</taxon>
        <taxon>Perkinsea</taxon>
        <taxon>Perkinsida</taxon>
        <taxon>Perkinsidae</taxon>
        <taxon>Perkinsus</taxon>
    </lineage>
</organism>
<dbReference type="Proteomes" id="UP000574390">
    <property type="component" value="Unassembled WGS sequence"/>
</dbReference>